<dbReference type="PANTHER" id="PTHR32108">
    <property type="entry name" value="DNA-DIRECTED RNA POLYMERASE SUBUNIT ALPHA"/>
    <property type="match status" value="1"/>
</dbReference>
<comment type="caution">
    <text evidence="1">The sequence shown here is derived from an EMBL/GenBank/DDBJ whole genome shotgun (WGS) entry which is preliminary data.</text>
</comment>
<sequence>SVCTQLRSSWIISTEFISAPSLPRVTRPLPSHRKVLIKVLNEAHVDKNIFVDKLEGIVSHINNHLFFSDEEIPAEGRGHNRALNISVKLLIENGSSLNVLPKRMLDRLPYDKNKMRDSSMIVRAFDGSRREVFGEIKILVQIGPFEF</sequence>
<reference evidence="1" key="1">
    <citation type="submission" date="2018-05" db="EMBL/GenBank/DDBJ databases">
        <title>Draft genome of Mucuna pruriens seed.</title>
        <authorList>
            <person name="Nnadi N.E."/>
            <person name="Vos R."/>
            <person name="Hasami M.H."/>
            <person name="Devisetty U.K."/>
            <person name="Aguiy J.C."/>
        </authorList>
    </citation>
    <scope>NUCLEOTIDE SEQUENCE [LARGE SCALE GENOMIC DNA]</scope>
    <source>
        <strain evidence="1">JCA_2017</strain>
    </source>
</reference>
<protein>
    <submittedName>
        <fullName evidence="1">Uncharacterized protein</fullName>
    </submittedName>
</protein>
<organism evidence="1 2">
    <name type="scientific">Mucuna pruriens</name>
    <name type="common">Velvet bean</name>
    <name type="synonym">Dolichos pruriens</name>
    <dbReference type="NCBI Taxonomy" id="157652"/>
    <lineage>
        <taxon>Eukaryota</taxon>
        <taxon>Viridiplantae</taxon>
        <taxon>Streptophyta</taxon>
        <taxon>Embryophyta</taxon>
        <taxon>Tracheophyta</taxon>
        <taxon>Spermatophyta</taxon>
        <taxon>Magnoliopsida</taxon>
        <taxon>eudicotyledons</taxon>
        <taxon>Gunneridae</taxon>
        <taxon>Pentapetalae</taxon>
        <taxon>rosids</taxon>
        <taxon>fabids</taxon>
        <taxon>Fabales</taxon>
        <taxon>Fabaceae</taxon>
        <taxon>Papilionoideae</taxon>
        <taxon>50 kb inversion clade</taxon>
        <taxon>NPAAA clade</taxon>
        <taxon>indigoferoid/millettioid clade</taxon>
        <taxon>Phaseoleae</taxon>
        <taxon>Mucuna</taxon>
    </lineage>
</organism>
<evidence type="ECO:0000313" key="2">
    <source>
        <dbReference type="Proteomes" id="UP000257109"/>
    </source>
</evidence>
<feature type="non-terminal residue" evidence="1">
    <location>
        <position position="1"/>
    </location>
</feature>
<evidence type="ECO:0000313" key="1">
    <source>
        <dbReference type="EMBL" id="RDX98000.1"/>
    </source>
</evidence>
<proteinExistence type="predicted"/>
<keyword evidence="2" id="KW-1185">Reference proteome</keyword>
<dbReference type="PANTHER" id="PTHR32108:SF9">
    <property type="entry name" value="REVERSE TRANSCRIPTASE RNASE H-LIKE DOMAIN-CONTAINING PROTEIN"/>
    <property type="match status" value="1"/>
</dbReference>
<feature type="non-terminal residue" evidence="1">
    <location>
        <position position="147"/>
    </location>
</feature>
<dbReference type="AlphaFoldDB" id="A0A371H5E0"/>
<dbReference type="Proteomes" id="UP000257109">
    <property type="component" value="Unassembled WGS sequence"/>
</dbReference>
<name>A0A371H5E0_MUCPR</name>
<dbReference type="EMBL" id="QJKJ01003533">
    <property type="protein sequence ID" value="RDX98000.1"/>
    <property type="molecule type" value="Genomic_DNA"/>
</dbReference>
<dbReference type="OrthoDB" id="1736143at2759"/>
<accession>A0A371H5E0</accession>
<gene>
    <name evidence="1" type="ORF">CR513_19155</name>
</gene>